<dbReference type="AlphaFoldDB" id="G4QI97"/>
<dbReference type="HOGENOM" id="CLU_139008_1_0_6"/>
<dbReference type="Pfam" id="PF16068">
    <property type="entry name" value="DUF4810"/>
    <property type="match status" value="1"/>
</dbReference>
<dbReference type="EMBL" id="CP003060">
    <property type="protein sequence ID" value="AEP30711.1"/>
    <property type="molecule type" value="Genomic_DNA"/>
</dbReference>
<keyword evidence="2" id="KW-0449">Lipoprotein</keyword>
<proteinExistence type="predicted"/>
<evidence type="ECO:0000313" key="2">
    <source>
        <dbReference type="EMBL" id="AEP30711.1"/>
    </source>
</evidence>
<feature type="signal peptide" evidence="1">
    <location>
        <begin position="1"/>
        <end position="23"/>
    </location>
</feature>
<sequence length="115" mass="12601">MKIKGLIIVAAVVLLSACNSTQGGLYWGNYSDSLYNYKKEPGEATRKQHVKSLNDIVATSDKKGIRVPPGVLVELAIMEIESGRPDNADTLLDRELALYPESKTLVLELKKRNGA</sequence>
<dbReference type="InterPro" id="IPR014508">
    <property type="entry name" value="UCP020555_TPR-like"/>
</dbReference>
<evidence type="ECO:0000313" key="3">
    <source>
        <dbReference type="Proteomes" id="UP000009282"/>
    </source>
</evidence>
<dbReference type="STRING" id="1085623.GNIT_2614"/>
<dbReference type="Proteomes" id="UP000009282">
    <property type="component" value="Chromosome"/>
</dbReference>
<organism evidence="2 3">
    <name type="scientific">Glaciecola nitratireducens (strain JCM 12485 / KCTC 12276 / FR1064)</name>
    <dbReference type="NCBI Taxonomy" id="1085623"/>
    <lineage>
        <taxon>Bacteria</taxon>
        <taxon>Pseudomonadati</taxon>
        <taxon>Pseudomonadota</taxon>
        <taxon>Gammaproteobacteria</taxon>
        <taxon>Alteromonadales</taxon>
        <taxon>Alteromonadaceae</taxon>
        <taxon>Brumicola</taxon>
    </lineage>
</organism>
<keyword evidence="3" id="KW-1185">Reference proteome</keyword>
<gene>
    <name evidence="2" type="ordered locus">GNIT_2614</name>
</gene>
<dbReference type="OrthoDB" id="9800218at2"/>
<reference evidence="2 3" key="1">
    <citation type="journal article" date="2011" name="J. Bacteriol.">
        <title>Complete genome sequence of seawater bacterium Glaciecola nitratireducens FR1064T.</title>
        <authorList>
            <person name="Bian F."/>
            <person name="Qin Q.L."/>
            <person name="Xie B.B."/>
            <person name="Shu Y.L."/>
            <person name="Zhang X.Y."/>
            <person name="Yu Y."/>
            <person name="Chen B."/>
            <person name="Chen X.L."/>
            <person name="Zhou B.C."/>
            <person name="Zhang Y.Z."/>
        </authorList>
    </citation>
    <scope>NUCLEOTIDE SEQUENCE [LARGE SCALE GENOMIC DNA]</scope>
    <source>
        <strain evidence="3">JCM 12485 / KCTC 12276 / FR1064</strain>
    </source>
</reference>
<name>G4QI97_GLANF</name>
<dbReference type="RefSeq" id="WP_014109584.1">
    <property type="nucleotide sequence ID" value="NC_016041.1"/>
</dbReference>
<dbReference type="eggNOG" id="COG4259">
    <property type="taxonomic scope" value="Bacteria"/>
</dbReference>
<accession>G4QI97</accession>
<dbReference type="PROSITE" id="PS51257">
    <property type="entry name" value="PROKAR_LIPOPROTEIN"/>
    <property type="match status" value="1"/>
</dbReference>
<dbReference type="KEGG" id="gni:GNIT_2614"/>
<feature type="chain" id="PRO_5003467480" evidence="1">
    <location>
        <begin position="24"/>
        <end position="115"/>
    </location>
</feature>
<evidence type="ECO:0000256" key="1">
    <source>
        <dbReference type="SAM" id="SignalP"/>
    </source>
</evidence>
<protein>
    <submittedName>
        <fullName evidence="2">Lipoprotein</fullName>
    </submittedName>
</protein>
<keyword evidence="1" id="KW-0732">Signal</keyword>